<dbReference type="InterPro" id="IPR014710">
    <property type="entry name" value="RmlC-like_jellyroll"/>
</dbReference>
<dbReference type="InterPro" id="IPR013096">
    <property type="entry name" value="Cupin_2"/>
</dbReference>
<name>A0A381S5E1_9ZZZZ</name>
<evidence type="ECO:0000313" key="2">
    <source>
        <dbReference type="EMBL" id="SUZ97447.1"/>
    </source>
</evidence>
<dbReference type="SUPFAM" id="SSF51182">
    <property type="entry name" value="RmlC-like cupins"/>
    <property type="match status" value="1"/>
</dbReference>
<dbReference type="CDD" id="cd02225">
    <property type="entry name" value="cupin_PA3510-like"/>
    <property type="match status" value="1"/>
</dbReference>
<dbReference type="Pfam" id="PF07883">
    <property type="entry name" value="Cupin_2"/>
    <property type="match status" value="1"/>
</dbReference>
<gene>
    <name evidence="2" type="ORF">METZ01_LOCUS50301</name>
</gene>
<proteinExistence type="predicted"/>
<dbReference type="InterPro" id="IPR011051">
    <property type="entry name" value="RmlC_Cupin_sf"/>
</dbReference>
<dbReference type="PANTHER" id="PTHR43346:SF1">
    <property type="entry name" value="QUERCETIN 2,3-DIOXYGENASE-RELATED"/>
    <property type="match status" value="1"/>
</dbReference>
<dbReference type="Gene3D" id="2.60.120.10">
    <property type="entry name" value="Jelly Rolls"/>
    <property type="match status" value="1"/>
</dbReference>
<dbReference type="InterPro" id="IPR052538">
    <property type="entry name" value="Flavonoid_dioxygenase-like"/>
</dbReference>
<reference evidence="2" key="1">
    <citation type="submission" date="2018-05" db="EMBL/GenBank/DDBJ databases">
        <authorList>
            <person name="Lanie J.A."/>
            <person name="Ng W.-L."/>
            <person name="Kazmierczak K.M."/>
            <person name="Andrzejewski T.M."/>
            <person name="Davidsen T.M."/>
            <person name="Wayne K.J."/>
            <person name="Tettelin H."/>
            <person name="Glass J.I."/>
            <person name="Rusch D."/>
            <person name="Podicherti R."/>
            <person name="Tsui H.-C.T."/>
            <person name="Winkler M.E."/>
        </authorList>
    </citation>
    <scope>NUCLEOTIDE SEQUENCE</scope>
</reference>
<accession>A0A381S5E1</accession>
<organism evidence="2">
    <name type="scientific">marine metagenome</name>
    <dbReference type="NCBI Taxonomy" id="408172"/>
    <lineage>
        <taxon>unclassified sequences</taxon>
        <taxon>metagenomes</taxon>
        <taxon>ecological metagenomes</taxon>
    </lineage>
</organism>
<dbReference type="EMBL" id="UINC01002511">
    <property type="protein sequence ID" value="SUZ97447.1"/>
    <property type="molecule type" value="Genomic_DNA"/>
</dbReference>
<feature type="domain" description="Cupin type-2" evidence="1">
    <location>
        <begin position="86"/>
        <end position="159"/>
    </location>
</feature>
<dbReference type="PANTHER" id="PTHR43346">
    <property type="entry name" value="LIGAND BINDING DOMAIN PROTEIN, PUTATIVE (AFU_ORTHOLOGUE AFUA_6G14370)-RELATED"/>
    <property type="match status" value="1"/>
</dbReference>
<protein>
    <recommendedName>
        <fullName evidence="1">Cupin type-2 domain-containing protein</fullName>
    </recommendedName>
</protein>
<sequence>MSNTPPEFPKIEPHNVQIPSGQSFKEWIESRTARYETRTVDWNALKFQADFDPKYKRAQMRYIGTGGSGVTSDPNVVPADHFTFSTMVLPAGCEGPLHIHYDAEEVFFILKGKKIRLFFEHKGEEVETVLTERDVISVPPGVYRGLRNEGVEEALMCVMIGNPKPVIPTYPESHPISKIKRPEN</sequence>
<evidence type="ECO:0000259" key="1">
    <source>
        <dbReference type="Pfam" id="PF07883"/>
    </source>
</evidence>
<dbReference type="AlphaFoldDB" id="A0A381S5E1"/>